<evidence type="ECO:0000256" key="1">
    <source>
        <dbReference type="SAM" id="Phobius"/>
    </source>
</evidence>
<feature type="transmembrane region" description="Helical" evidence="1">
    <location>
        <begin position="173"/>
        <end position="195"/>
    </location>
</feature>
<keyword evidence="1" id="KW-0472">Membrane</keyword>
<keyword evidence="4" id="KW-1185">Reference proteome</keyword>
<keyword evidence="1" id="KW-0812">Transmembrane</keyword>
<reference evidence="3 4" key="1">
    <citation type="submission" date="2018-10" db="EMBL/GenBank/DDBJ databases">
        <title>A high-quality apple genome assembly.</title>
        <authorList>
            <person name="Hu J."/>
        </authorList>
    </citation>
    <scope>NUCLEOTIDE SEQUENCE [LARGE SCALE GENOMIC DNA]</scope>
    <source>
        <strain evidence="4">cv. HFTH1</strain>
        <tissue evidence="3">Young leaf</tissue>
    </source>
</reference>
<dbReference type="InterPro" id="IPR002156">
    <property type="entry name" value="RNaseH_domain"/>
</dbReference>
<sequence>MGIPLLKEPAIQSLSIYDWGLKLASSLDHLSFDLCLMVWWAIWGVQNNMLWNGIDRLNIIVARAIRFLEACLRELIHPCISNFFVLDHTPTWYSGTSAIHKGYHDIIIESDALQIVPALCNGLLNGSLMGNIVEDSKALLSTITGATAAHTRRQNNEAAHRIARYALSSLTNYSWFAVALGTFRAFGFPFILNLLSMN</sequence>
<accession>A0A498HAN1</accession>
<protein>
    <recommendedName>
        <fullName evidence="2">RNase H type-1 domain-containing protein</fullName>
    </recommendedName>
</protein>
<dbReference type="GO" id="GO:0004523">
    <property type="term" value="F:RNA-DNA hybrid ribonuclease activity"/>
    <property type="evidence" value="ECO:0007669"/>
    <property type="project" value="InterPro"/>
</dbReference>
<dbReference type="Proteomes" id="UP000290289">
    <property type="component" value="Chromosome 17"/>
</dbReference>
<comment type="caution">
    <text evidence="3">The sequence shown here is derived from an EMBL/GenBank/DDBJ whole genome shotgun (WGS) entry which is preliminary data.</text>
</comment>
<dbReference type="EMBL" id="RDQH01000343">
    <property type="protein sequence ID" value="RXH67334.1"/>
    <property type="molecule type" value="Genomic_DNA"/>
</dbReference>
<evidence type="ECO:0000259" key="2">
    <source>
        <dbReference type="Pfam" id="PF13456"/>
    </source>
</evidence>
<evidence type="ECO:0000313" key="4">
    <source>
        <dbReference type="Proteomes" id="UP000290289"/>
    </source>
</evidence>
<gene>
    <name evidence="3" type="ORF">DVH24_027454</name>
</gene>
<evidence type="ECO:0000313" key="3">
    <source>
        <dbReference type="EMBL" id="RXH67334.1"/>
    </source>
</evidence>
<organism evidence="3 4">
    <name type="scientific">Malus domestica</name>
    <name type="common">Apple</name>
    <name type="synonym">Pyrus malus</name>
    <dbReference type="NCBI Taxonomy" id="3750"/>
    <lineage>
        <taxon>Eukaryota</taxon>
        <taxon>Viridiplantae</taxon>
        <taxon>Streptophyta</taxon>
        <taxon>Embryophyta</taxon>
        <taxon>Tracheophyta</taxon>
        <taxon>Spermatophyta</taxon>
        <taxon>Magnoliopsida</taxon>
        <taxon>eudicotyledons</taxon>
        <taxon>Gunneridae</taxon>
        <taxon>Pentapetalae</taxon>
        <taxon>rosids</taxon>
        <taxon>fabids</taxon>
        <taxon>Rosales</taxon>
        <taxon>Rosaceae</taxon>
        <taxon>Amygdaloideae</taxon>
        <taxon>Maleae</taxon>
        <taxon>Malus</taxon>
    </lineage>
</organism>
<dbReference type="AlphaFoldDB" id="A0A498HAN1"/>
<name>A0A498HAN1_MALDO</name>
<dbReference type="GO" id="GO:0003676">
    <property type="term" value="F:nucleic acid binding"/>
    <property type="evidence" value="ECO:0007669"/>
    <property type="project" value="InterPro"/>
</dbReference>
<keyword evidence="1" id="KW-1133">Transmembrane helix</keyword>
<feature type="domain" description="RNase H type-1" evidence="2">
    <location>
        <begin position="98"/>
        <end position="166"/>
    </location>
</feature>
<proteinExistence type="predicted"/>
<dbReference type="Pfam" id="PF13456">
    <property type="entry name" value="RVT_3"/>
    <property type="match status" value="1"/>
</dbReference>